<evidence type="ECO:0000313" key="3">
    <source>
        <dbReference type="Proteomes" id="UP000267268"/>
    </source>
</evidence>
<gene>
    <name evidence="2" type="ORF">EI427_11220</name>
</gene>
<dbReference type="EMBL" id="CP034562">
    <property type="protein sequence ID" value="AZQ62781.1"/>
    <property type="molecule type" value="Genomic_DNA"/>
</dbReference>
<dbReference type="KEGG" id="fll:EI427_11220"/>
<feature type="signal peptide" evidence="1">
    <location>
        <begin position="1"/>
        <end position="21"/>
    </location>
</feature>
<keyword evidence="3" id="KW-1185">Reference proteome</keyword>
<reference evidence="2 3" key="1">
    <citation type="submission" date="2018-12" db="EMBL/GenBank/DDBJ databases">
        <title>Flammeovirga pectinis sp. nov., isolated from the gut of the Korean scallop, Patinopecten yessoensis.</title>
        <authorList>
            <person name="Bae J.-W."/>
            <person name="Jeong Y.-S."/>
            <person name="Kang W."/>
        </authorList>
    </citation>
    <scope>NUCLEOTIDE SEQUENCE [LARGE SCALE GENOMIC DNA]</scope>
    <source>
        <strain evidence="2 3">L12M1</strain>
    </source>
</reference>
<evidence type="ECO:0000256" key="1">
    <source>
        <dbReference type="SAM" id="SignalP"/>
    </source>
</evidence>
<dbReference type="AlphaFoldDB" id="A0A3S9P3L2"/>
<dbReference type="OrthoDB" id="1094409at2"/>
<dbReference type="PROSITE" id="PS51257">
    <property type="entry name" value="PROKAR_LIPOPROTEIN"/>
    <property type="match status" value="1"/>
</dbReference>
<dbReference type="RefSeq" id="WP_126614622.1">
    <property type="nucleotide sequence ID" value="NZ_CP034562.1"/>
</dbReference>
<feature type="chain" id="PRO_5019309506" description="YD repeat-containing protein" evidence="1">
    <location>
        <begin position="22"/>
        <end position="377"/>
    </location>
</feature>
<sequence>MKKLNLLILFSFILLAFSCKKDSELVPEDKNDITKTKNVIVPLKDGGIYDRNNFVTSFEQVINFGSLRNAHLISFKHSGKDGNPTSTKSANLLPDNSNLVFDYAHKTKDGAIVSSSATDKQGGVTIYTYSFNSDGYISKVISKNGYLDLEYTLTYNQDGKVEKIVDGTDTYEYTYSGDNYSIKEVNQGKISVEVKFSDKKVVFAKMIGLGDSESRAFKYNGAGEISEYHLKQFDPSRVFLDEIYTYTKSGNKVVISFKDGLNSRDSWKKIFENDKLKTQEVYNTKHSFKKHYTGKDVTKVEMFKGVTVKAVALIGYKEITYTGNGFVDSSTFYSRTGDKLYTKSVGFFFFHSMKSNKLLDDSQIPASDKWIIDLDKI</sequence>
<keyword evidence="1" id="KW-0732">Signal</keyword>
<name>A0A3S9P3L2_9BACT</name>
<organism evidence="2 3">
    <name type="scientific">Flammeovirga pectinis</name>
    <dbReference type="NCBI Taxonomy" id="2494373"/>
    <lineage>
        <taxon>Bacteria</taxon>
        <taxon>Pseudomonadati</taxon>
        <taxon>Bacteroidota</taxon>
        <taxon>Cytophagia</taxon>
        <taxon>Cytophagales</taxon>
        <taxon>Flammeovirgaceae</taxon>
        <taxon>Flammeovirga</taxon>
    </lineage>
</organism>
<evidence type="ECO:0000313" key="2">
    <source>
        <dbReference type="EMBL" id="AZQ62781.1"/>
    </source>
</evidence>
<dbReference type="Proteomes" id="UP000267268">
    <property type="component" value="Chromosome 1"/>
</dbReference>
<evidence type="ECO:0008006" key="4">
    <source>
        <dbReference type="Google" id="ProtNLM"/>
    </source>
</evidence>
<proteinExistence type="predicted"/>
<protein>
    <recommendedName>
        <fullName evidence="4">YD repeat-containing protein</fullName>
    </recommendedName>
</protein>
<accession>A0A3S9P3L2</accession>